<dbReference type="PANTHER" id="PTHR10890:SF3">
    <property type="entry name" value="CYSTEINE--TRNA LIGASE, CYTOPLASMIC"/>
    <property type="match status" value="1"/>
</dbReference>
<evidence type="ECO:0000256" key="7">
    <source>
        <dbReference type="ARBA" id="ARBA00022741"/>
    </source>
</evidence>
<evidence type="ECO:0000256" key="4">
    <source>
        <dbReference type="ARBA" id="ARBA00022490"/>
    </source>
</evidence>
<evidence type="ECO:0000313" key="15">
    <source>
        <dbReference type="Proteomes" id="UP000823790"/>
    </source>
</evidence>
<feature type="binding site" evidence="12">
    <location>
        <position position="45"/>
    </location>
    <ligand>
        <name>Zn(2+)</name>
        <dbReference type="ChEBI" id="CHEBI:29105"/>
    </ligand>
</feature>
<dbReference type="InterPro" id="IPR056411">
    <property type="entry name" value="CysS_C"/>
</dbReference>
<feature type="binding site" evidence="12">
    <location>
        <position position="254"/>
    </location>
    <ligand>
        <name>Zn(2+)</name>
        <dbReference type="ChEBI" id="CHEBI:29105"/>
    </ligand>
</feature>
<dbReference type="SMART" id="SM00840">
    <property type="entry name" value="DALR_2"/>
    <property type="match status" value="1"/>
</dbReference>
<feature type="short sequence motif" description="'KMSKS' region" evidence="12">
    <location>
        <begin position="283"/>
        <end position="287"/>
    </location>
</feature>
<keyword evidence="6 12" id="KW-0479">Metal-binding</keyword>
<comment type="caution">
    <text evidence="14">The sequence shown here is derived from an EMBL/GenBank/DDBJ whole genome shotgun (WGS) entry which is preliminary data.</text>
</comment>
<dbReference type="PRINTS" id="PR00983">
    <property type="entry name" value="TRNASYNTHCYS"/>
</dbReference>
<gene>
    <name evidence="12 14" type="primary">cysS</name>
    <name evidence="14" type="ORF">J7I44_12370</name>
</gene>
<evidence type="ECO:0000313" key="14">
    <source>
        <dbReference type="EMBL" id="MBP1475099.1"/>
    </source>
</evidence>
<evidence type="ECO:0000256" key="11">
    <source>
        <dbReference type="ARBA" id="ARBA00023146"/>
    </source>
</evidence>
<comment type="subcellular location">
    <subcellularLocation>
        <location evidence="1 12">Cytoplasm</location>
    </subcellularLocation>
</comment>
<evidence type="ECO:0000256" key="12">
    <source>
        <dbReference type="HAMAP-Rule" id="MF_00041"/>
    </source>
</evidence>
<dbReference type="PANTHER" id="PTHR10890">
    <property type="entry name" value="CYSTEINYL-TRNA SYNTHETASE"/>
    <property type="match status" value="1"/>
</dbReference>
<dbReference type="InterPro" id="IPR024909">
    <property type="entry name" value="Cys-tRNA/MSH_ligase"/>
</dbReference>
<dbReference type="InterPro" id="IPR009080">
    <property type="entry name" value="tRNAsynth_Ia_anticodon-bd"/>
</dbReference>
<dbReference type="Pfam" id="PF23493">
    <property type="entry name" value="CysS_C"/>
    <property type="match status" value="1"/>
</dbReference>
<protein>
    <recommendedName>
        <fullName evidence="12">Cysteine--tRNA ligase</fullName>
        <ecNumber evidence="12">6.1.1.16</ecNumber>
    </recommendedName>
    <alternativeName>
        <fullName evidence="12">Cysteinyl-tRNA synthetase</fullName>
        <shortName evidence="12">CysRS</shortName>
    </alternativeName>
</protein>
<evidence type="ECO:0000259" key="13">
    <source>
        <dbReference type="SMART" id="SM00840"/>
    </source>
</evidence>
<evidence type="ECO:0000256" key="8">
    <source>
        <dbReference type="ARBA" id="ARBA00022833"/>
    </source>
</evidence>
<keyword evidence="11 12" id="KW-0030">Aminoacyl-tRNA synthetase</keyword>
<dbReference type="Proteomes" id="UP000823790">
    <property type="component" value="Unassembled WGS sequence"/>
</dbReference>
<comment type="catalytic activity">
    <reaction evidence="12">
        <text>tRNA(Cys) + L-cysteine + ATP = L-cysteinyl-tRNA(Cys) + AMP + diphosphate</text>
        <dbReference type="Rhea" id="RHEA:17773"/>
        <dbReference type="Rhea" id="RHEA-COMP:9661"/>
        <dbReference type="Rhea" id="RHEA-COMP:9679"/>
        <dbReference type="ChEBI" id="CHEBI:30616"/>
        <dbReference type="ChEBI" id="CHEBI:33019"/>
        <dbReference type="ChEBI" id="CHEBI:35235"/>
        <dbReference type="ChEBI" id="CHEBI:78442"/>
        <dbReference type="ChEBI" id="CHEBI:78517"/>
        <dbReference type="ChEBI" id="CHEBI:456215"/>
        <dbReference type="EC" id="6.1.1.16"/>
    </reaction>
</comment>
<feature type="binding site" evidence="12">
    <location>
        <position position="250"/>
    </location>
    <ligand>
        <name>Zn(2+)</name>
        <dbReference type="ChEBI" id="CHEBI:29105"/>
    </ligand>
</feature>
<evidence type="ECO:0000256" key="6">
    <source>
        <dbReference type="ARBA" id="ARBA00022723"/>
    </source>
</evidence>
<dbReference type="Gene3D" id="1.20.120.1910">
    <property type="entry name" value="Cysteine-tRNA ligase, C-terminal anti-codon recognition domain"/>
    <property type="match status" value="1"/>
</dbReference>
<organism evidence="14 15">
    <name type="scientific">Frateuria flava</name>
    <dbReference type="NCBI Taxonomy" id="2821489"/>
    <lineage>
        <taxon>Bacteria</taxon>
        <taxon>Pseudomonadati</taxon>
        <taxon>Pseudomonadota</taxon>
        <taxon>Gammaproteobacteria</taxon>
        <taxon>Lysobacterales</taxon>
        <taxon>Rhodanobacteraceae</taxon>
        <taxon>Frateuria</taxon>
    </lineage>
</organism>
<dbReference type="HAMAP" id="MF_00041">
    <property type="entry name" value="Cys_tRNA_synth"/>
    <property type="match status" value="1"/>
</dbReference>
<dbReference type="Pfam" id="PF09190">
    <property type="entry name" value="DALR_2"/>
    <property type="match status" value="1"/>
</dbReference>
<dbReference type="Pfam" id="PF01406">
    <property type="entry name" value="tRNA-synt_1e"/>
    <property type="match status" value="1"/>
</dbReference>
<feature type="domain" description="Cysteinyl-tRNA synthetase class Ia DALR" evidence="13">
    <location>
        <begin position="357"/>
        <end position="412"/>
    </location>
</feature>
<keyword evidence="7 12" id="KW-0547">Nucleotide-binding</keyword>
<dbReference type="SUPFAM" id="SSF52374">
    <property type="entry name" value="Nucleotidylyl transferase"/>
    <property type="match status" value="1"/>
</dbReference>
<dbReference type="Gene3D" id="3.40.50.620">
    <property type="entry name" value="HUPs"/>
    <property type="match status" value="1"/>
</dbReference>
<proteinExistence type="inferred from homology"/>
<dbReference type="InterPro" id="IPR032678">
    <property type="entry name" value="tRNA-synt_1_cat_dom"/>
</dbReference>
<dbReference type="GO" id="GO:0004817">
    <property type="term" value="F:cysteine-tRNA ligase activity"/>
    <property type="evidence" value="ECO:0007669"/>
    <property type="project" value="UniProtKB-EC"/>
</dbReference>
<keyword evidence="10 12" id="KW-0648">Protein biosynthesis</keyword>
<evidence type="ECO:0000256" key="2">
    <source>
        <dbReference type="ARBA" id="ARBA00005594"/>
    </source>
</evidence>
<evidence type="ECO:0000256" key="9">
    <source>
        <dbReference type="ARBA" id="ARBA00022840"/>
    </source>
</evidence>
<evidence type="ECO:0000256" key="5">
    <source>
        <dbReference type="ARBA" id="ARBA00022598"/>
    </source>
</evidence>
<dbReference type="EC" id="6.1.1.16" evidence="12"/>
<comment type="similarity">
    <text evidence="2 12">Belongs to the class-I aminoacyl-tRNA synthetase family.</text>
</comment>
<sequence>MVPVKMRGLAAPPTRPMPITLYNSLTRRTDAFVPLDPQRVTMYLCGPTVYNYVHIGNARGPVVFDVLVRLLRRHYPQVVYARNITDVDDKINAAALAQGTPIGTITDRFTAAYREDMAALGIAPPDIEPHATAHIGEIIAMIETLIASGHAYAADGHVLFNVGTYAAYGQLSGRDTDELIAGARVEVAPYKKNPTDFVLWKPSTPELPGWDSPWGRGRPGWHIECSAMSAAHLGTTIDIHAGGVDLTFPHHENEIAQSTCAHGGEVFARWWLHNGMLTFDGRKMSKSLGNVLLVHELLKRHPPEALRLLLLRGHYRQPLDWSETALAQAVSTLDGWYRVLRDLADVRVEGELPVPARVEAALCDDLNTPQALAELALLADAARHSGSADAKAALLGGGALLGLLQQDAEGWFKHGDDGVDAARVEILLEARREARAARDFARADAIRNELAAMGVVIEDGAQGTRWSVSKG</sequence>
<comment type="cofactor">
    <cofactor evidence="12">
        <name>Zn(2+)</name>
        <dbReference type="ChEBI" id="CHEBI:29105"/>
    </cofactor>
    <text evidence="12">Binds 1 zinc ion per subunit.</text>
</comment>
<reference evidence="14 15" key="1">
    <citation type="submission" date="2021-04" db="EMBL/GenBank/DDBJ databases">
        <authorList>
            <person name="Huq M.A."/>
        </authorList>
    </citation>
    <scope>NUCLEOTIDE SEQUENCE [LARGE SCALE GENOMIC DNA]</scope>
    <source>
        <strain evidence="14 15">MAH-13</strain>
    </source>
</reference>
<feature type="binding site" evidence="12">
    <location>
        <position position="225"/>
    </location>
    <ligand>
        <name>Zn(2+)</name>
        <dbReference type="ChEBI" id="CHEBI:29105"/>
    </ligand>
</feature>
<accession>A0ABS4DPW4</accession>
<keyword evidence="9 12" id="KW-0067">ATP-binding</keyword>
<keyword evidence="5 12" id="KW-0436">Ligase</keyword>
<comment type="subunit">
    <text evidence="3 12">Monomer.</text>
</comment>
<feature type="short sequence motif" description="'HIGH' region" evidence="12">
    <location>
        <begin position="47"/>
        <end position="57"/>
    </location>
</feature>
<keyword evidence="15" id="KW-1185">Reference proteome</keyword>
<keyword evidence="8 12" id="KW-0862">Zinc</keyword>
<feature type="binding site" evidence="12">
    <location>
        <position position="286"/>
    </location>
    <ligand>
        <name>ATP</name>
        <dbReference type="ChEBI" id="CHEBI:30616"/>
    </ligand>
</feature>
<dbReference type="EMBL" id="JAGJRS010000022">
    <property type="protein sequence ID" value="MBP1475099.1"/>
    <property type="molecule type" value="Genomic_DNA"/>
</dbReference>
<keyword evidence="4 12" id="KW-0963">Cytoplasm</keyword>
<dbReference type="InterPro" id="IPR015803">
    <property type="entry name" value="Cys-tRNA-ligase"/>
</dbReference>
<name>A0ABS4DPW4_9GAMM</name>
<dbReference type="InterPro" id="IPR014729">
    <property type="entry name" value="Rossmann-like_a/b/a_fold"/>
</dbReference>
<dbReference type="NCBIfam" id="TIGR00435">
    <property type="entry name" value="cysS"/>
    <property type="match status" value="1"/>
</dbReference>
<evidence type="ECO:0000256" key="3">
    <source>
        <dbReference type="ARBA" id="ARBA00011245"/>
    </source>
</evidence>
<evidence type="ECO:0000256" key="1">
    <source>
        <dbReference type="ARBA" id="ARBA00004496"/>
    </source>
</evidence>
<dbReference type="InterPro" id="IPR015273">
    <property type="entry name" value="Cys-tRNA-synt_Ia_DALR"/>
</dbReference>
<dbReference type="CDD" id="cd00672">
    <property type="entry name" value="CysRS_core"/>
    <property type="match status" value="1"/>
</dbReference>
<evidence type="ECO:0000256" key="10">
    <source>
        <dbReference type="ARBA" id="ARBA00022917"/>
    </source>
</evidence>
<dbReference type="SUPFAM" id="SSF47323">
    <property type="entry name" value="Anticodon-binding domain of a subclass of class I aminoacyl-tRNA synthetases"/>
    <property type="match status" value="1"/>
</dbReference>